<evidence type="ECO:0000256" key="5">
    <source>
        <dbReference type="SAM" id="Phobius"/>
    </source>
</evidence>
<keyword evidence="8" id="KW-1185">Reference proteome</keyword>
<dbReference type="PANTHER" id="PTHR46214:SF8">
    <property type="entry name" value="RING_FYVE_PHD ZINC FINGER SUPERFAMILY PROTEIN"/>
    <property type="match status" value="1"/>
</dbReference>
<keyword evidence="2" id="KW-0863">Zinc-finger</keyword>
<dbReference type="SUPFAM" id="SSF57850">
    <property type="entry name" value="RING/U-box"/>
    <property type="match status" value="1"/>
</dbReference>
<proteinExistence type="predicted"/>
<comment type="caution">
    <text evidence="7">The sequence shown here is derived from an EMBL/GenBank/DDBJ whole genome shotgun (WGS) entry which is preliminary data.</text>
</comment>
<keyword evidence="5" id="KW-0472">Membrane</keyword>
<keyword evidence="5" id="KW-0812">Transmembrane</keyword>
<feature type="compositionally biased region" description="Low complexity" evidence="4">
    <location>
        <begin position="13"/>
        <end position="44"/>
    </location>
</feature>
<feature type="transmembrane region" description="Helical" evidence="5">
    <location>
        <begin position="176"/>
        <end position="194"/>
    </location>
</feature>
<dbReference type="InterPro" id="IPR011016">
    <property type="entry name" value="Znf_RING-CH"/>
</dbReference>
<keyword evidence="3" id="KW-0862">Zinc</keyword>
<evidence type="ECO:0000256" key="2">
    <source>
        <dbReference type="ARBA" id="ARBA00022771"/>
    </source>
</evidence>
<protein>
    <recommendedName>
        <fullName evidence="6">RING-CH-type domain-containing protein</fullName>
    </recommendedName>
</protein>
<evidence type="ECO:0000256" key="1">
    <source>
        <dbReference type="ARBA" id="ARBA00022723"/>
    </source>
</evidence>
<evidence type="ECO:0000259" key="6">
    <source>
        <dbReference type="PROSITE" id="PS51292"/>
    </source>
</evidence>
<keyword evidence="1" id="KW-0479">Metal-binding</keyword>
<name>A0A7J7NSV5_9MAGN</name>
<reference evidence="7 8" key="1">
    <citation type="journal article" date="2020" name="IScience">
        <title>Genome Sequencing of the Endangered Kingdonia uniflora (Circaeasteraceae, Ranunculales) Reveals Potential Mechanisms of Evolutionary Specialization.</title>
        <authorList>
            <person name="Sun Y."/>
            <person name="Deng T."/>
            <person name="Zhang A."/>
            <person name="Moore M.J."/>
            <person name="Landis J.B."/>
            <person name="Lin N."/>
            <person name="Zhang H."/>
            <person name="Zhang X."/>
            <person name="Huang J."/>
            <person name="Zhang X."/>
            <person name="Sun H."/>
            <person name="Wang H."/>
        </authorList>
    </citation>
    <scope>NUCLEOTIDE SEQUENCE [LARGE SCALE GENOMIC DNA]</scope>
    <source>
        <strain evidence="7">TB1705</strain>
        <tissue evidence="7">Leaf</tissue>
    </source>
</reference>
<dbReference type="OrthoDB" id="1734943at2759"/>
<feature type="domain" description="RING-CH-type" evidence="6">
    <location>
        <begin position="75"/>
        <end position="141"/>
    </location>
</feature>
<dbReference type="Pfam" id="PF12906">
    <property type="entry name" value="RINGv"/>
    <property type="match status" value="1"/>
</dbReference>
<organism evidence="7 8">
    <name type="scientific">Kingdonia uniflora</name>
    <dbReference type="NCBI Taxonomy" id="39325"/>
    <lineage>
        <taxon>Eukaryota</taxon>
        <taxon>Viridiplantae</taxon>
        <taxon>Streptophyta</taxon>
        <taxon>Embryophyta</taxon>
        <taxon>Tracheophyta</taxon>
        <taxon>Spermatophyta</taxon>
        <taxon>Magnoliopsida</taxon>
        <taxon>Ranunculales</taxon>
        <taxon>Circaeasteraceae</taxon>
        <taxon>Kingdonia</taxon>
    </lineage>
</organism>
<evidence type="ECO:0000313" key="8">
    <source>
        <dbReference type="Proteomes" id="UP000541444"/>
    </source>
</evidence>
<accession>A0A7J7NSV5</accession>
<dbReference type="Gene3D" id="3.30.40.10">
    <property type="entry name" value="Zinc/RING finger domain, C3HC4 (zinc finger)"/>
    <property type="match status" value="1"/>
</dbReference>
<evidence type="ECO:0000256" key="3">
    <source>
        <dbReference type="ARBA" id="ARBA00022833"/>
    </source>
</evidence>
<sequence length="199" mass="21939">MVDQKIEEHQMMKSSDSSSSLVELSSKEITVGSEETPTEGETLTPLSTNKLSLEKVESCVIEVKCNDGVSTLIKESLENERVCRICHLSSDGVPAETNDLIKLGCGCKGELGAAHRHCAETWFKLKGNRYCEICGEAANNVTGTGDGNFMEEWNESGIGTTNSAETREGFWRGQPFCNFLMALLVLAFVLPWFFRVNML</sequence>
<dbReference type="AlphaFoldDB" id="A0A7J7NSV5"/>
<dbReference type="PANTHER" id="PTHR46214">
    <property type="entry name" value="ZINC FINGER, RING-CH-TYPE"/>
    <property type="match status" value="1"/>
</dbReference>
<dbReference type="PROSITE" id="PS51292">
    <property type="entry name" value="ZF_RING_CH"/>
    <property type="match status" value="1"/>
</dbReference>
<evidence type="ECO:0000313" key="7">
    <source>
        <dbReference type="EMBL" id="KAF6170130.1"/>
    </source>
</evidence>
<dbReference type="EMBL" id="JACGCM010000603">
    <property type="protein sequence ID" value="KAF6170130.1"/>
    <property type="molecule type" value="Genomic_DNA"/>
</dbReference>
<dbReference type="GO" id="GO:0008270">
    <property type="term" value="F:zinc ion binding"/>
    <property type="evidence" value="ECO:0007669"/>
    <property type="project" value="UniProtKB-KW"/>
</dbReference>
<dbReference type="Proteomes" id="UP000541444">
    <property type="component" value="Unassembled WGS sequence"/>
</dbReference>
<gene>
    <name evidence="7" type="ORF">GIB67_038239</name>
</gene>
<feature type="compositionally biased region" description="Basic and acidic residues" evidence="4">
    <location>
        <begin position="1"/>
        <end position="11"/>
    </location>
</feature>
<evidence type="ECO:0000256" key="4">
    <source>
        <dbReference type="SAM" id="MobiDB-lite"/>
    </source>
</evidence>
<dbReference type="SMART" id="SM00744">
    <property type="entry name" value="RINGv"/>
    <property type="match status" value="1"/>
</dbReference>
<feature type="region of interest" description="Disordered" evidence="4">
    <location>
        <begin position="1"/>
        <end position="44"/>
    </location>
</feature>
<keyword evidence="5" id="KW-1133">Transmembrane helix</keyword>
<dbReference type="InterPro" id="IPR013083">
    <property type="entry name" value="Znf_RING/FYVE/PHD"/>
</dbReference>
<dbReference type="CDD" id="cd16495">
    <property type="entry name" value="RING_CH-C4HC3_MARCH"/>
    <property type="match status" value="1"/>
</dbReference>